<gene>
    <name evidence="8" type="primary">Plbb</name>
    <name evidence="8" type="ORF">TURVEL_R05091</name>
</gene>
<dbReference type="GO" id="GO:0005576">
    <property type="term" value="C:extracellular region"/>
    <property type="evidence" value="ECO:0007669"/>
    <property type="project" value="TreeGrafter"/>
</dbReference>
<dbReference type="OrthoDB" id="443524at2759"/>
<evidence type="ECO:0000256" key="3">
    <source>
        <dbReference type="ARBA" id="ARBA00022801"/>
    </source>
</evidence>
<dbReference type="EMBL" id="VZTY01030373">
    <property type="protein sequence ID" value="NXU57866.1"/>
    <property type="molecule type" value="Genomic_DNA"/>
</dbReference>
<dbReference type="GO" id="GO:0009395">
    <property type="term" value="P:phospholipid catabolic process"/>
    <property type="evidence" value="ECO:0007669"/>
    <property type="project" value="TreeGrafter"/>
</dbReference>
<keyword evidence="5 7" id="KW-0443">Lipid metabolism</keyword>
<keyword evidence="3 7" id="KW-0378">Hydrolase</keyword>
<evidence type="ECO:0000256" key="4">
    <source>
        <dbReference type="ARBA" id="ARBA00022963"/>
    </source>
</evidence>
<organism evidence="8 9">
    <name type="scientific">Turnix velox</name>
    <name type="common">Little buttonquail</name>
    <dbReference type="NCBI Taxonomy" id="2529409"/>
    <lineage>
        <taxon>Eukaryota</taxon>
        <taxon>Metazoa</taxon>
        <taxon>Chordata</taxon>
        <taxon>Craniata</taxon>
        <taxon>Vertebrata</taxon>
        <taxon>Euteleostomi</taxon>
        <taxon>Archelosauria</taxon>
        <taxon>Archosauria</taxon>
        <taxon>Dinosauria</taxon>
        <taxon>Saurischia</taxon>
        <taxon>Theropoda</taxon>
        <taxon>Coelurosauria</taxon>
        <taxon>Aves</taxon>
        <taxon>Neognathae</taxon>
        <taxon>Neoaves</taxon>
        <taxon>Charadriiformes</taxon>
        <taxon>Turnicidae</taxon>
        <taxon>Turnix</taxon>
    </lineage>
</organism>
<sequence>LLQLGGDLEDLESALNRSSPQHVLGSGSCSALIKLLPGHRDLLVAHDTWTSYQSMLRIIKKYTLPFHTSDGGDSQIPGSIQVFSSYPGTIFSGDDFYILSSGLVTLETTIGNNDPARWKYLDPRGSVLEWLRNIVANRLARSGPEWATIFRQFNSGTYNNQWMVVDYKVFTPGSTSPPQGLLTVLEQIPGLVMAADETELLYQQGYWASYNLPYFEEIFNASGTLELVKKYGDWFSYDKNPRAQIFRRNQTLVHDMDSMVRLMRSNNYLQDPLSRCRGCDPPQNAENAISARSDLNPPNGTYPFPALRQRCHGGTDMKVTSSSMVPTFGLVAASGPTWDDVPPFRWSVSPCSALLHMGHPDLWTFPPVKVHWD</sequence>
<dbReference type="AlphaFoldDB" id="A0A7L3LUN3"/>
<dbReference type="EC" id="3.1.1.-" evidence="7"/>
<dbReference type="InterPro" id="IPR007000">
    <property type="entry name" value="PLipase_B-like"/>
</dbReference>
<feature type="non-terminal residue" evidence="8">
    <location>
        <position position="373"/>
    </location>
</feature>
<evidence type="ECO:0000256" key="7">
    <source>
        <dbReference type="RuleBase" id="RU364138"/>
    </source>
</evidence>
<dbReference type="PANTHER" id="PTHR12370:SF3">
    <property type="entry name" value="PHOSPHOLIPASE B-LIKE 2-RELATED"/>
    <property type="match status" value="1"/>
</dbReference>
<evidence type="ECO:0000256" key="6">
    <source>
        <dbReference type="ARBA" id="ARBA00023180"/>
    </source>
</evidence>
<evidence type="ECO:0000313" key="9">
    <source>
        <dbReference type="Proteomes" id="UP000582182"/>
    </source>
</evidence>
<dbReference type="PANTHER" id="PTHR12370">
    <property type="entry name" value="PHOSPHOLIPASE B-RELATED"/>
    <property type="match status" value="1"/>
</dbReference>
<evidence type="ECO:0000256" key="1">
    <source>
        <dbReference type="ARBA" id="ARBA00007835"/>
    </source>
</evidence>
<accession>A0A7L3LUN3</accession>
<keyword evidence="9" id="KW-1185">Reference proteome</keyword>
<comment type="similarity">
    <text evidence="1 7">Belongs to the phospholipase B-like family.</text>
</comment>
<keyword evidence="2" id="KW-0732">Signal</keyword>
<dbReference type="Gene3D" id="3.60.60.30">
    <property type="match status" value="1"/>
</dbReference>
<feature type="non-terminal residue" evidence="8">
    <location>
        <position position="1"/>
    </location>
</feature>
<evidence type="ECO:0000256" key="2">
    <source>
        <dbReference type="ARBA" id="ARBA00022729"/>
    </source>
</evidence>
<comment type="function">
    <text evidence="7">Putative phospholipase.</text>
</comment>
<comment type="caution">
    <text evidence="8">The sequence shown here is derived from an EMBL/GenBank/DDBJ whole genome shotgun (WGS) entry which is preliminary data.</text>
</comment>
<evidence type="ECO:0000313" key="8">
    <source>
        <dbReference type="EMBL" id="NXU57866.1"/>
    </source>
</evidence>
<dbReference type="GO" id="GO:0004620">
    <property type="term" value="F:phospholipase activity"/>
    <property type="evidence" value="ECO:0007669"/>
    <property type="project" value="InterPro"/>
</dbReference>
<dbReference type="Pfam" id="PF04916">
    <property type="entry name" value="Phospholip_B"/>
    <property type="match status" value="1"/>
</dbReference>
<keyword evidence="4 7" id="KW-0442">Lipid degradation</keyword>
<proteinExistence type="inferred from homology"/>
<keyword evidence="6" id="KW-0325">Glycoprotein</keyword>
<protein>
    <recommendedName>
        <fullName evidence="7">Phospholipase B-like</fullName>
        <ecNumber evidence="7">3.1.1.-</ecNumber>
    </recommendedName>
</protein>
<reference evidence="8 9" key="1">
    <citation type="submission" date="2019-09" db="EMBL/GenBank/DDBJ databases">
        <title>Bird 10,000 Genomes (B10K) Project - Family phase.</title>
        <authorList>
            <person name="Zhang G."/>
        </authorList>
    </citation>
    <scope>NUCLEOTIDE SEQUENCE [LARGE SCALE GENOMIC DNA]</scope>
    <source>
        <strain evidence="8">B10K-DU-029-46</strain>
    </source>
</reference>
<name>A0A7L3LUN3_9CHAR</name>
<evidence type="ECO:0000256" key="5">
    <source>
        <dbReference type="ARBA" id="ARBA00023098"/>
    </source>
</evidence>
<dbReference type="Proteomes" id="UP000582182">
    <property type="component" value="Unassembled WGS sequence"/>
</dbReference>